<name>A0AAD3SVW2_NEPGR</name>
<organism evidence="2 3">
    <name type="scientific">Nepenthes gracilis</name>
    <name type="common">Slender pitcher plant</name>
    <dbReference type="NCBI Taxonomy" id="150966"/>
    <lineage>
        <taxon>Eukaryota</taxon>
        <taxon>Viridiplantae</taxon>
        <taxon>Streptophyta</taxon>
        <taxon>Embryophyta</taxon>
        <taxon>Tracheophyta</taxon>
        <taxon>Spermatophyta</taxon>
        <taxon>Magnoliopsida</taxon>
        <taxon>eudicotyledons</taxon>
        <taxon>Gunneridae</taxon>
        <taxon>Pentapetalae</taxon>
        <taxon>Caryophyllales</taxon>
        <taxon>Nepenthaceae</taxon>
        <taxon>Nepenthes</taxon>
    </lineage>
</organism>
<evidence type="ECO:0000313" key="2">
    <source>
        <dbReference type="EMBL" id="GMH16956.1"/>
    </source>
</evidence>
<protein>
    <submittedName>
        <fullName evidence="2">Uncharacterized protein</fullName>
    </submittedName>
</protein>
<gene>
    <name evidence="2" type="ORF">Nepgr_018797</name>
</gene>
<feature type="transmembrane region" description="Helical" evidence="1">
    <location>
        <begin position="105"/>
        <end position="129"/>
    </location>
</feature>
<accession>A0AAD3SVW2</accession>
<evidence type="ECO:0000256" key="1">
    <source>
        <dbReference type="SAM" id="Phobius"/>
    </source>
</evidence>
<proteinExistence type="predicted"/>
<keyword evidence="1" id="KW-1133">Transmembrane helix</keyword>
<evidence type="ECO:0000313" key="3">
    <source>
        <dbReference type="Proteomes" id="UP001279734"/>
    </source>
</evidence>
<dbReference type="AlphaFoldDB" id="A0AAD3SVW2"/>
<keyword evidence="3" id="KW-1185">Reference proteome</keyword>
<dbReference type="Proteomes" id="UP001279734">
    <property type="component" value="Unassembled WGS sequence"/>
</dbReference>
<keyword evidence="1" id="KW-0812">Transmembrane</keyword>
<keyword evidence="1" id="KW-0472">Membrane</keyword>
<comment type="caution">
    <text evidence="2">The sequence shown here is derived from an EMBL/GenBank/DDBJ whole genome shotgun (WGS) entry which is preliminary data.</text>
</comment>
<sequence length="157" mass="17450">MLHRADCSVMRLMLMDRCSYATSFDLECIAVRKELLGGWNMLQEPPVAAECDVAGASEQLLERMLAPFCGVLVLGGLLLLKIVATRLQFLAVWNRDRVGLANVDYLLCMFDALFCRFVSLPGLVLWLGWAHTDVALSSKIADLLIRFSSMLPLTQLG</sequence>
<feature type="transmembrane region" description="Helical" evidence="1">
    <location>
        <begin position="64"/>
        <end position="84"/>
    </location>
</feature>
<dbReference type="EMBL" id="BSYO01000017">
    <property type="protein sequence ID" value="GMH16956.1"/>
    <property type="molecule type" value="Genomic_DNA"/>
</dbReference>
<reference evidence="2" key="1">
    <citation type="submission" date="2023-05" db="EMBL/GenBank/DDBJ databases">
        <title>Nepenthes gracilis genome sequencing.</title>
        <authorList>
            <person name="Fukushima K."/>
        </authorList>
    </citation>
    <scope>NUCLEOTIDE SEQUENCE</scope>
    <source>
        <strain evidence="2">SING2019-196</strain>
    </source>
</reference>